<evidence type="ECO:0000313" key="2">
    <source>
        <dbReference type="EMBL" id="CAH1974310.1"/>
    </source>
</evidence>
<accession>A0A9P0KGJ3</accession>
<comment type="caution">
    <text evidence="2">The sequence shown here is derived from an EMBL/GenBank/DDBJ whole genome shotgun (WGS) entry which is preliminary data.</text>
</comment>
<organism evidence="2 3">
    <name type="scientific">Acanthoscelides obtectus</name>
    <name type="common">Bean weevil</name>
    <name type="synonym">Bruchus obtectus</name>
    <dbReference type="NCBI Taxonomy" id="200917"/>
    <lineage>
        <taxon>Eukaryota</taxon>
        <taxon>Metazoa</taxon>
        <taxon>Ecdysozoa</taxon>
        <taxon>Arthropoda</taxon>
        <taxon>Hexapoda</taxon>
        <taxon>Insecta</taxon>
        <taxon>Pterygota</taxon>
        <taxon>Neoptera</taxon>
        <taxon>Endopterygota</taxon>
        <taxon>Coleoptera</taxon>
        <taxon>Polyphaga</taxon>
        <taxon>Cucujiformia</taxon>
        <taxon>Chrysomeloidea</taxon>
        <taxon>Chrysomelidae</taxon>
        <taxon>Bruchinae</taxon>
        <taxon>Bruchini</taxon>
        <taxon>Acanthoscelides</taxon>
    </lineage>
</organism>
<name>A0A9P0KGJ3_ACAOB</name>
<sequence>MSSYRSYKNKVKKSIQSGAGADDIYQPIWFAYETMDEFLGGTLKCKNNVDTERGLEETQGANSEPTEEILEETNENQSQSMDTQRDGNQTIRRRQNPSELIHAGNIVKDALATFKSALNRNESSTHLSDDCDLYGKLLANKLRKLSEINRLKFMHDIDGKYLRYQLEETPSLQTPSPTYPSIAHNFNESRPGTSSSTYSEPTNRYEQVTQQTYCQNRKAVSAPPSKIMIQSNQVIRTPDVEYPVLHIPNQVTDNPESNQAINIIQTAFDLT</sequence>
<protein>
    <recommendedName>
        <fullName evidence="4">MADF domain-containing protein</fullName>
    </recommendedName>
</protein>
<dbReference type="AlphaFoldDB" id="A0A9P0KGJ3"/>
<dbReference type="Proteomes" id="UP001152888">
    <property type="component" value="Unassembled WGS sequence"/>
</dbReference>
<evidence type="ECO:0008006" key="4">
    <source>
        <dbReference type="Google" id="ProtNLM"/>
    </source>
</evidence>
<feature type="compositionally biased region" description="Acidic residues" evidence="1">
    <location>
        <begin position="65"/>
        <end position="74"/>
    </location>
</feature>
<reference evidence="2" key="1">
    <citation type="submission" date="2022-03" db="EMBL/GenBank/DDBJ databases">
        <authorList>
            <person name="Sayadi A."/>
        </authorList>
    </citation>
    <scope>NUCLEOTIDE SEQUENCE</scope>
</reference>
<feature type="compositionally biased region" description="Polar residues" evidence="1">
    <location>
        <begin position="77"/>
        <end position="90"/>
    </location>
</feature>
<gene>
    <name evidence="2" type="ORF">ACAOBT_LOCUS11000</name>
</gene>
<keyword evidence="3" id="KW-1185">Reference proteome</keyword>
<dbReference type="OrthoDB" id="6784437at2759"/>
<dbReference type="EMBL" id="CAKOFQ010006822">
    <property type="protein sequence ID" value="CAH1974310.1"/>
    <property type="molecule type" value="Genomic_DNA"/>
</dbReference>
<feature type="region of interest" description="Disordered" evidence="1">
    <location>
        <begin position="55"/>
        <end position="97"/>
    </location>
</feature>
<evidence type="ECO:0000313" key="3">
    <source>
        <dbReference type="Proteomes" id="UP001152888"/>
    </source>
</evidence>
<proteinExistence type="predicted"/>
<evidence type="ECO:0000256" key="1">
    <source>
        <dbReference type="SAM" id="MobiDB-lite"/>
    </source>
</evidence>